<reference evidence="6" key="1">
    <citation type="submission" date="2021-01" db="EMBL/GenBank/DDBJ databases">
        <authorList>
            <consortium name="Genoscope - CEA"/>
            <person name="William W."/>
        </authorList>
    </citation>
    <scope>NUCLEOTIDE SEQUENCE</scope>
</reference>
<evidence type="ECO:0000256" key="1">
    <source>
        <dbReference type="ARBA" id="ARBA00022527"/>
    </source>
</evidence>
<dbReference type="GO" id="GO:0045098">
    <property type="term" value="C:type III intermediate filament"/>
    <property type="evidence" value="ECO:0007669"/>
    <property type="project" value="TreeGrafter"/>
</dbReference>
<comment type="caution">
    <text evidence="6">The sequence shown here is derived from an EMBL/GenBank/DDBJ whole genome shotgun (WGS) entry which is preliminary data.</text>
</comment>
<evidence type="ECO:0000313" key="7">
    <source>
        <dbReference type="Proteomes" id="UP000683925"/>
    </source>
</evidence>
<feature type="region of interest" description="Disordered" evidence="4">
    <location>
        <begin position="280"/>
        <end position="299"/>
    </location>
</feature>
<keyword evidence="2" id="KW-0808">Transferase</keyword>
<evidence type="ECO:0000256" key="2">
    <source>
        <dbReference type="ARBA" id="ARBA00022679"/>
    </source>
</evidence>
<protein>
    <recommendedName>
        <fullName evidence="5">Alpha-type protein kinase domain-containing protein</fullName>
    </recommendedName>
</protein>
<dbReference type="InterPro" id="IPR004166">
    <property type="entry name" value="a-kinase_dom"/>
</dbReference>
<evidence type="ECO:0000256" key="4">
    <source>
        <dbReference type="SAM" id="MobiDB-lite"/>
    </source>
</evidence>
<feature type="domain" description="Alpha-type protein kinase" evidence="5">
    <location>
        <begin position="741"/>
        <end position="959"/>
    </location>
</feature>
<dbReference type="AlphaFoldDB" id="A0A8S1VF02"/>
<dbReference type="Pfam" id="PF02816">
    <property type="entry name" value="Alpha_kinase"/>
    <property type="match status" value="1"/>
</dbReference>
<keyword evidence="3" id="KW-0418">Kinase</keyword>
<sequence length="959" mass="113511">MNQNQEIGFLLPDGTTQNIKIQNNNIVFYRSISKQLRLNCPEEFVAVCDLKKNELISKFIHRLEPNCIYKLFNMQQAFAIIQHKDQEIKEQKEECTKLSKRAKEENDDIKARLDQEVKNLEATKTQSDKKINDLNQKINELNQKIKEIDPKLSEAQNKIKEQLQDLERARYDLKQANSKQEVWKQDMENKSIAKDAKIQELTNQCMQQDAYIQSLINQLKQERMNVAQVQEACNTKFLAQMQQWQQYFVQLDSEKKQREIETQEIIRKKQDLEAEVKKLKKKLEDEESNKKSEIDSLQNEKQNLSQQIYRLRSQITETETKSAQQKRQLEDEKSQEIASLKDQLDRANNKQKNLEKKYRQYNDEMEREIQQKQNNGQVKEEEIQLLLRQIQEEKDQNEKLSDEIEVLQKKNTDLSQNLNNRNNLYRDLDFKASNLEEKLKSVQDESKRELTQKNEKIEELKVEYQNILNKKDQELQGFIKKQEEVEEDLKKKIKNLQKEIEKLQEDLAKIMKEKREIEEDAVKERQNLQKQIGEADIMMLQKDQELVAIQNSAAVPAYQFRIQRLVEQVPREYNKDIEFAIETMMLDKVNPEAFLKTNQAQCVELNFKLNHVQILKAKADKTLYNISDQDYRQCVKIVPIGNMTGIQCFAPVKSSDTSLDRYFFLKCLKCAEKKQFEGKIFGIKQFKKQDLEDLETLETATDNCMSTVIAQEFMRQFVQELTEKKVKVEFDFKFKDQFIIEAKKDFKQYLQESIKGQQLVLQNEGIKNYVEFVEALDGEQSNEFYDYTREYQLDKKQPRDGNIILAFLEFHKEKKLQDIYKKFNPETIRKQLGHFIDFIGGNMKEMPQKLCYAIQEIEVQPDFIKYNGGHLKFNDSPQGKFLSAFTYYSIVKSQRQLCISHMQGAKNQLYDPMVSTYDGFLDKMDQGYNEIRTIESKFLSEPNLNKGIDFLKALGIKWN</sequence>
<dbReference type="GO" id="GO:0005524">
    <property type="term" value="F:ATP binding"/>
    <property type="evidence" value="ECO:0007669"/>
    <property type="project" value="InterPro"/>
</dbReference>
<dbReference type="PANTHER" id="PTHR34707">
    <property type="entry name" value="VIMENTIN-TYPE INTERMEDIATE FILAMENT-ASSOCIATED COILED-COIL PROTEIN"/>
    <property type="match status" value="1"/>
</dbReference>
<dbReference type="Proteomes" id="UP000683925">
    <property type="component" value="Unassembled WGS sequence"/>
</dbReference>
<dbReference type="PANTHER" id="PTHR34707:SF1">
    <property type="entry name" value="VIMENTIN-TYPE INTERMEDIATE FILAMENT-ASSOCIATED COILED-COIL PROTEIN"/>
    <property type="match status" value="1"/>
</dbReference>
<dbReference type="OMA" id="YDYTREY"/>
<dbReference type="OrthoDB" id="307782at2759"/>
<accession>A0A8S1VF02</accession>
<gene>
    <name evidence="6" type="ORF">POCTA_138.1.T0660050</name>
</gene>
<evidence type="ECO:0000313" key="6">
    <source>
        <dbReference type="EMBL" id="CAD8175770.1"/>
    </source>
</evidence>
<evidence type="ECO:0000256" key="3">
    <source>
        <dbReference type="ARBA" id="ARBA00022777"/>
    </source>
</evidence>
<evidence type="ECO:0000259" key="5">
    <source>
        <dbReference type="PROSITE" id="PS51158"/>
    </source>
</evidence>
<dbReference type="EMBL" id="CAJJDP010000065">
    <property type="protein sequence ID" value="CAD8175770.1"/>
    <property type="molecule type" value="Genomic_DNA"/>
</dbReference>
<dbReference type="GO" id="GO:0004674">
    <property type="term" value="F:protein serine/threonine kinase activity"/>
    <property type="evidence" value="ECO:0007669"/>
    <property type="project" value="UniProtKB-KW"/>
</dbReference>
<proteinExistence type="predicted"/>
<keyword evidence="7" id="KW-1185">Reference proteome</keyword>
<feature type="compositionally biased region" description="Basic and acidic residues" evidence="4">
    <location>
        <begin position="280"/>
        <end position="294"/>
    </location>
</feature>
<keyword evidence="1" id="KW-0723">Serine/threonine-protein kinase</keyword>
<name>A0A8S1VF02_PAROT</name>
<dbReference type="PROSITE" id="PS51158">
    <property type="entry name" value="ALPHA_KINASE"/>
    <property type="match status" value="1"/>
</dbReference>
<organism evidence="6 7">
    <name type="scientific">Paramecium octaurelia</name>
    <dbReference type="NCBI Taxonomy" id="43137"/>
    <lineage>
        <taxon>Eukaryota</taxon>
        <taxon>Sar</taxon>
        <taxon>Alveolata</taxon>
        <taxon>Ciliophora</taxon>
        <taxon>Intramacronucleata</taxon>
        <taxon>Oligohymenophorea</taxon>
        <taxon>Peniculida</taxon>
        <taxon>Parameciidae</taxon>
        <taxon>Paramecium</taxon>
    </lineage>
</organism>